<dbReference type="RefSeq" id="WP_015184415.1">
    <property type="nucleotide sequence ID" value="NC_019738.1"/>
</dbReference>
<dbReference type="Proteomes" id="UP000010471">
    <property type="component" value="Chromosome"/>
</dbReference>
<accession>K9WKH9</accession>
<name>K9WKH9_9CYAN</name>
<evidence type="ECO:0000313" key="2">
    <source>
        <dbReference type="Proteomes" id="UP000010471"/>
    </source>
</evidence>
<sequence length="127" mass="14681">MKPKFKNMVAWHQAELVMQPALIRIIDQIRKQLESTTWKATYRDVQAPIPGYEMCLEGNGKEVCVNIWELCYQVCFLDYTATHTELESQEVEIDTNLIDEAGEVDWQYLDTKAQRLVAQLFASLPLA</sequence>
<gene>
    <name evidence="1" type="ORF">Mic7113_4598</name>
</gene>
<dbReference type="eggNOG" id="ENOG5032UBP">
    <property type="taxonomic scope" value="Bacteria"/>
</dbReference>
<keyword evidence="2" id="KW-1185">Reference proteome</keyword>
<reference evidence="1 2" key="1">
    <citation type="submission" date="2012-06" db="EMBL/GenBank/DDBJ databases">
        <title>Finished chromosome of genome of Microcoleus sp. PCC 7113.</title>
        <authorList>
            <consortium name="US DOE Joint Genome Institute"/>
            <person name="Gugger M."/>
            <person name="Coursin T."/>
            <person name="Rippka R."/>
            <person name="Tandeau De Marsac N."/>
            <person name="Huntemann M."/>
            <person name="Wei C.-L."/>
            <person name="Han J."/>
            <person name="Detter J.C."/>
            <person name="Han C."/>
            <person name="Tapia R."/>
            <person name="Chen A."/>
            <person name="Kyrpides N."/>
            <person name="Mavromatis K."/>
            <person name="Markowitz V."/>
            <person name="Szeto E."/>
            <person name="Ivanova N."/>
            <person name="Pagani I."/>
            <person name="Pati A."/>
            <person name="Goodwin L."/>
            <person name="Nordberg H.P."/>
            <person name="Cantor M.N."/>
            <person name="Hua S.X."/>
            <person name="Woyke T."/>
            <person name="Kerfeld C.A."/>
        </authorList>
    </citation>
    <scope>NUCLEOTIDE SEQUENCE [LARGE SCALE GENOMIC DNA]</scope>
    <source>
        <strain evidence="1 2">PCC 7113</strain>
    </source>
</reference>
<dbReference type="PATRIC" id="fig|1173027.3.peg.5087"/>
<dbReference type="OrthoDB" id="461689at2"/>
<proteinExistence type="predicted"/>
<dbReference type="KEGG" id="mic:Mic7113_4598"/>
<dbReference type="HOGENOM" id="CLU_129905_0_0_3"/>
<dbReference type="AlphaFoldDB" id="K9WKH9"/>
<organism evidence="1 2">
    <name type="scientific">Allocoleopsis franciscana PCC 7113</name>
    <dbReference type="NCBI Taxonomy" id="1173027"/>
    <lineage>
        <taxon>Bacteria</taxon>
        <taxon>Bacillati</taxon>
        <taxon>Cyanobacteriota</taxon>
        <taxon>Cyanophyceae</taxon>
        <taxon>Coleofasciculales</taxon>
        <taxon>Coleofasciculaceae</taxon>
        <taxon>Allocoleopsis</taxon>
        <taxon>Allocoleopsis franciscana</taxon>
    </lineage>
</organism>
<evidence type="ECO:0000313" key="1">
    <source>
        <dbReference type="EMBL" id="AFZ20279.1"/>
    </source>
</evidence>
<dbReference type="EMBL" id="CP003630">
    <property type="protein sequence ID" value="AFZ20279.1"/>
    <property type="molecule type" value="Genomic_DNA"/>
</dbReference>
<protein>
    <submittedName>
        <fullName evidence="1">Uncharacterized protein</fullName>
    </submittedName>
</protein>
<dbReference type="STRING" id="1173027.Mic7113_4598"/>